<evidence type="ECO:0000313" key="5">
    <source>
        <dbReference type="Proteomes" id="UP000315201"/>
    </source>
</evidence>
<dbReference type="NCBIfam" id="NF045939">
    <property type="entry name" value="MHJ_0274_fam"/>
    <property type="match status" value="1"/>
</dbReference>
<evidence type="ECO:0000313" key="4">
    <source>
        <dbReference type="Proteomes" id="UP000305457"/>
    </source>
</evidence>
<dbReference type="EMBL" id="CP040825">
    <property type="protein sequence ID" value="QCZ36620.1"/>
    <property type="molecule type" value="Genomic_DNA"/>
</dbReference>
<reference evidence="3 5" key="1">
    <citation type="submission" date="2019-06" db="EMBL/GenBank/DDBJ databases">
        <title>Mycoplasma nasistruthionis sp. nov. str Ms03.</title>
        <authorList>
            <person name="Botes A."/>
        </authorList>
    </citation>
    <scope>NUCLEOTIDE SEQUENCE [LARGE SCALE GENOMIC DNA]</scope>
    <source>
        <strain evidence="3 5">Ms03</strain>
    </source>
</reference>
<evidence type="ECO:0000313" key="2">
    <source>
        <dbReference type="EMBL" id="QCZ36620.1"/>
    </source>
</evidence>
<evidence type="ECO:0000256" key="1">
    <source>
        <dbReference type="SAM" id="Phobius"/>
    </source>
</evidence>
<keyword evidence="1" id="KW-1133">Transmembrane helix</keyword>
<dbReference type="KEGG" id="mnh:FG904_01125"/>
<keyword evidence="5" id="KW-1185">Reference proteome</keyword>
<evidence type="ECO:0000313" key="3">
    <source>
        <dbReference type="EMBL" id="QDF64917.1"/>
    </source>
</evidence>
<organism evidence="3 5">
    <name type="scientific">Mycoplasma nasistruthionis</name>
    <dbReference type="NCBI Taxonomy" id="353852"/>
    <lineage>
        <taxon>Bacteria</taxon>
        <taxon>Bacillati</taxon>
        <taxon>Mycoplasmatota</taxon>
        <taxon>Mollicutes</taxon>
        <taxon>Mycoplasmataceae</taxon>
        <taxon>Mycoplasma</taxon>
    </lineage>
</organism>
<gene>
    <name evidence="2" type="ORF">FG904_01125</name>
    <name evidence="3" type="ORF">FIV53_01150</name>
</gene>
<name>A0A4Y6I6P5_9MOLU</name>
<dbReference type="AlphaFoldDB" id="A0A4Y6I6P5"/>
<accession>A0A4Y6I6P5</accession>
<keyword evidence="1" id="KW-0472">Membrane</keyword>
<dbReference type="Proteomes" id="UP000315201">
    <property type="component" value="Chromosome"/>
</dbReference>
<feature type="transmembrane region" description="Helical" evidence="1">
    <location>
        <begin position="6"/>
        <end position="28"/>
    </location>
</feature>
<sequence>MDSTSIIMWIIFGVIILGFTAWILYQWLKDKRNQKKAKQVAFQLSQEAAVHVYDLTIMINELVELNKVTLSEFVPSIGQYKMSEINNAARVCLNEMLKSGDYREYLHENKKYAEFVSNLRALKDCNANIWDTKASQVLTFFKNHLEASKKDLEQYAATTVDNLFKDPESLKNIIKEKYEKALNEQQN</sequence>
<dbReference type="Proteomes" id="UP000305457">
    <property type="component" value="Chromosome"/>
</dbReference>
<keyword evidence="1" id="KW-0812">Transmembrane</keyword>
<dbReference type="RefSeq" id="WP_139592103.1">
    <property type="nucleotide sequence ID" value="NZ_CP040825.1"/>
</dbReference>
<protein>
    <submittedName>
        <fullName evidence="3">DUF4381 domain-containing protein</fullName>
    </submittedName>
</protein>
<proteinExistence type="predicted"/>
<reference evidence="2 4" key="2">
    <citation type="submission" date="2019-06" db="EMBL/GenBank/DDBJ databases">
        <title>Mycoplasma sp. 2F1A isolated from ostrich.</title>
        <authorList>
            <person name="Spergser J."/>
        </authorList>
    </citation>
    <scope>NUCLEOTIDE SEQUENCE [LARGE SCALE GENOMIC DNA]</scope>
    <source>
        <strain evidence="2 4">2F1A</strain>
    </source>
</reference>
<accession>A0A5B7XVP6</accession>
<dbReference type="EMBL" id="CP041147">
    <property type="protein sequence ID" value="QDF64917.1"/>
    <property type="molecule type" value="Genomic_DNA"/>
</dbReference>
<dbReference type="OrthoDB" id="401106at2"/>